<keyword evidence="4" id="KW-0804">Transcription</keyword>
<sequence length="295" mass="34309">MASISGKSNVAKRKREENWSEQDKIFMVNLIQSKIQIIEDKQTDINNHKTKLLAWKQVSENFNMIASYPRAVDKMREQWKRIKQNAKKYIFAHQRAASPTGGGTNEKRVSELDWLVYSLVSHSFFEDSSQYDSDGINLTAQNSLLNSGQDKQNDMGQIDSQIVNTFETGSPIHVLQNDERRTIDDQTDNEITIDIAECITENRPVRVTASGSNENRITNQSVRRGRRRLAYQSEADYHKLLMKKKEEEYALKFQFMREKHEAEMLLLAAERERVKLEEEKIKLEILILKNKNNIV</sequence>
<evidence type="ECO:0000313" key="9">
    <source>
        <dbReference type="Proteomes" id="UP000299102"/>
    </source>
</evidence>
<dbReference type="OrthoDB" id="6084504at2759"/>
<evidence type="ECO:0000256" key="6">
    <source>
        <dbReference type="SAM" id="Coils"/>
    </source>
</evidence>
<gene>
    <name evidence="8" type="ORF">EVAR_6872_1</name>
</gene>
<accession>A0A4C1TJD8</accession>
<name>A0A4C1TJD8_EUMVA</name>
<evidence type="ECO:0000256" key="5">
    <source>
        <dbReference type="ARBA" id="ARBA00025466"/>
    </source>
</evidence>
<keyword evidence="3" id="KW-0805">Transcription regulation</keyword>
<dbReference type="InterPro" id="IPR028002">
    <property type="entry name" value="Myb_DNA-bind_5"/>
</dbReference>
<evidence type="ECO:0000256" key="2">
    <source>
        <dbReference type="ARBA" id="ARBA00016807"/>
    </source>
</evidence>
<comment type="function">
    <text evidence="5">Involved in transvection phenomena (= synapsis-dependent gene expression), where the synaptic pairing of chromosomes carrying genes with which zeste interacts influences the expression of these genes. Zeste binds to DNA and stimulates transcription from a nearby promoter.</text>
</comment>
<feature type="coiled-coil region" evidence="6">
    <location>
        <begin position="257"/>
        <end position="286"/>
    </location>
</feature>
<dbReference type="Proteomes" id="UP000299102">
    <property type="component" value="Unassembled WGS sequence"/>
</dbReference>
<dbReference type="Pfam" id="PF13873">
    <property type="entry name" value="Myb_DNA-bind_5"/>
    <property type="match status" value="1"/>
</dbReference>
<feature type="domain" description="Myb/SANT-like DNA-binding" evidence="7">
    <location>
        <begin position="15"/>
        <end position="89"/>
    </location>
</feature>
<keyword evidence="9" id="KW-1185">Reference proteome</keyword>
<evidence type="ECO:0000259" key="7">
    <source>
        <dbReference type="Pfam" id="PF13873"/>
    </source>
</evidence>
<evidence type="ECO:0000256" key="1">
    <source>
        <dbReference type="ARBA" id="ARBA00011764"/>
    </source>
</evidence>
<dbReference type="PANTHER" id="PTHR21411">
    <property type="entry name" value="APONTIC"/>
    <property type="match status" value="1"/>
</dbReference>
<comment type="caution">
    <text evidence="8">The sequence shown here is derived from an EMBL/GenBank/DDBJ whole genome shotgun (WGS) entry which is preliminary data.</text>
</comment>
<evidence type="ECO:0000256" key="4">
    <source>
        <dbReference type="ARBA" id="ARBA00023163"/>
    </source>
</evidence>
<dbReference type="STRING" id="151549.A0A4C1TJD8"/>
<dbReference type="PANTHER" id="PTHR21411:SF0">
    <property type="entry name" value="REGULATORY PROTEIN ZESTE"/>
    <property type="match status" value="1"/>
</dbReference>
<dbReference type="AlphaFoldDB" id="A0A4C1TJD8"/>
<reference evidence="8 9" key="1">
    <citation type="journal article" date="2019" name="Commun. Biol.">
        <title>The bagworm genome reveals a unique fibroin gene that provides high tensile strength.</title>
        <authorList>
            <person name="Kono N."/>
            <person name="Nakamura H."/>
            <person name="Ohtoshi R."/>
            <person name="Tomita M."/>
            <person name="Numata K."/>
            <person name="Arakawa K."/>
        </authorList>
    </citation>
    <scope>NUCLEOTIDE SEQUENCE [LARGE SCALE GENOMIC DNA]</scope>
</reference>
<protein>
    <recommendedName>
        <fullName evidence="2">Regulatory protein zeste</fullName>
    </recommendedName>
</protein>
<evidence type="ECO:0000256" key="3">
    <source>
        <dbReference type="ARBA" id="ARBA00023015"/>
    </source>
</evidence>
<proteinExistence type="predicted"/>
<organism evidence="8 9">
    <name type="scientific">Eumeta variegata</name>
    <name type="common">Bagworm moth</name>
    <name type="synonym">Eumeta japonica</name>
    <dbReference type="NCBI Taxonomy" id="151549"/>
    <lineage>
        <taxon>Eukaryota</taxon>
        <taxon>Metazoa</taxon>
        <taxon>Ecdysozoa</taxon>
        <taxon>Arthropoda</taxon>
        <taxon>Hexapoda</taxon>
        <taxon>Insecta</taxon>
        <taxon>Pterygota</taxon>
        <taxon>Neoptera</taxon>
        <taxon>Endopterygota</taxon>
        <taxon>Lepidoptera</taxon>
        <taxon>Glossata</taxon>
        <taxon>Ditrysia</taxon>
        <taxon>Tineoidea</taxon>
        <taxon>Psychidae</taxon>
        <taxon>Oiketicinae</taxon>
        <taxon>Eumeta</taxon>
    </lineage>
</organism>
<keyword evidence="6" id="KW-0175">Coiled coil</keyword>
<comment type="subunit">
    <text evidence="1">Self-associates forming complexes of several hundred monomers.</text>
</comment>
<dbReference type="EMBL" id="BGZK01000058">
    <property type="protein sequence ID" value="GBP13518.1"/>
    <property type="molecule type" value="Genomic_DNA"/>
</dbReference>
<evidence type="ECO:0000313" key="8">
    <source>
        <dbReference type="EMBL" id="GBP13518.1"/>
    </source>
</evidence>